<dbReference type="EMBL" id="PDES01000006">
    <property type="protein sequence ID" value="RRQ86132.1"/>
    <property type="molecule type" value="Genomic_DNA"/>
</dbReference>
<comment type="caution">
    <text evidence="2">The sequence shown here is derived from an EMBL/GenBank/DDBJ whole genome shotgun (WGS) entry which is preliminary data.</text>
</comment>
<dbReference type="InterPro" id="IPR010621">
    <property type="entry name" value="DUF1214"/>
</dbReference>
<dbReference type="Gene3D" id="2.60.120.600">
    <property type="entry name" value="Domain of unknown function DUF1214, C-terminal domain"/>
    <property type="match status" value="1"/>
</dbReference>
<dbReference type="Pfam" id="PF06742">
    <property type="entry name" value="DUF1214"/>
    <property type="match status" value="1"/>
</dbReference>
<dbReference type="PANTHER" id="PTHR36509">
    <property type="entry name" value="BLL3101 PROTEIN"/>
    <property type="match status" value="1"/>
</dbReference>
<evidence type="ECO:0000313" key="2">
    <source>
        <dbReference type="EMBL" id="RRQ86132.1"/>
    </source>
</evidence>
<dbReference type="InterPro" id="IPR037049">
    <property type="entry name" value="DUF1214_C_sf"/>
</dbReference>
<sequence length="140" mass="15529">MLNFDDAEGDKLSSAGRYELRFPGDALPPVYAFWPLTACGEDMNLIPDPADRYSVGDRSAGLGRDADGGHRWLISRSLLSPPPTCGQGRPKEHPRSAVRVRIGRLSRCPVWWQGVPAECRIRRAGGGRRRRVRRRGLPPG</sequence>
<gene>
    <name evidence="2" type="ORF">CQW44_14470</name>
</gene>
<evidence type="ECO:0000313" key="3">
    <source>
        <dbReference type="Proteomes" id="UP000276379"/>
    </source>
</evidence>
<dbReference type="AlphaFoldDB" id="A0A426S7J6"/>
<organism evidence="2 3">
    <name type="scientific">Streptomyces griseofuscus</name>
    <dbReference type="NCBI Taxonomy" id="146922"/>
    <lineage>
        <taxon>Bacteria</taxon>
        <taxon>Bacillati</taxon>
        <taxon>Actinomycetota</taxon>
        <taxon>Actinomycetes</taxon>
        <taxon>Kitasatosporales</taxon>
        <taxon>Streptomycetaceae</taxon>
        <taxon>Streptomyces</taxon>
    </lineage>
</organism>
<protein>
    <recommendedName>
        <fullName evidence="1">DUF1214 domain-containing protein</fullName>
    </recommendedName>
</protein>
<reference evidence="2 3" key="1">
    <citation type="submission" date="2017-10" db="EMBL/GenBank/DDBJ databases">
        <title>Draft genome of actinobacteria isolated from guarana (Paullinia cupana (Mart.) Ducke.</title>
        <authorList>
            <person name="Siqueira K.A."/>
            <person name="Liotti R.G."/>
            <person name="Mendes T.A."/>
            <person name="Soares M.A."/>
        </authorList>
    </citation>
    <scope>NUCLEOTIDE SEQUENCE [LARGE SCALE GENOMIC DNA]</scope>
    <source>
        <strain evidence="2 3">199</strain>
    </source>
</reference>
<evidence type="ECO:0000259" key="1">
    <source>
        <dbReference type="Pfam" id="PF06742"/>
    </source>
</evidence>
<name>A0A426S7J6_9ACTN</name>
<dbReference type="SUPFAM" id="SSF160935">
    <property type="entry name" value="VPA0735-like"/>
    <property type="match status" value="1"/>
</dbReference>
<feature type="domain" description="DUF1214" evidence="1">
    <location>
        <begin position="3"/>
        <end position="76"/>
    </location>
</feature>
<proteinExistence type="predicted"/>
<keyword evidence="3" id="KW-1185">Reference proteome</keyword>
<dbReference type="Proteomes" id="UP000276379">
    <property type="component" value="Unassembled WGS sequence"/>
</dbReference>
<dbReference type="PANTHER" id="PTHR36509:SF2">
    <property type="entry name" value="BLL3101 PROTEIN"/>
    <property type="match status" value="1"/>
</dbReference>
<accession>A0A426S7J6</accession>